<evidence type="ECO:0000256" key="1">
    <source>
        <dbReference type="SAM" id="MobiDB-lite"/>
    </source>
</evidence>
<keyword evidence="3" id="KW-1185">Reference proteome</keyword>
<comment type="caution">
    <text evidence="2">The sequence shown here is derived from an EMBL/GenBank/DDBJ whole genome shotgun (WGS) entry which is preliminary data.</text>
</comment>
<sequence length="98" mass="10971">MAVESIKVSLVDPRYVSEENLAPVYRVDFWNDNRDSSEHRLEHAACVDDVLAWAEANSNGRQAVIWVEYSHEGGTGMCRLHGTEPTGEEKPLPPSSFL</sequence>
<dbReference type="RefSeq" id="WP_343878284.1">
    <property type="nucleotide sequence ID" value="NZ_BAAAIJ010000013.1"/>
</dbReference>
<name>A0ABW4Q803_9MICC</name>
<reference evidence="3" key="1">
    <citation type="journal article" date="2019" name="Int. J. Syst. Evol. Microbiol.">
        <title>The Global Catalogue of Microorganisms (GCM) 10K type strain sequencing project: providing services to taxonomists for standard genome sequencing and annotation.</title>
        <authorList>
            <consortium name="The Broad Institute Genomics Platform"/>
            <consortium name="The Broad Institute Genome Sequencing Center for Infectious Disease"/>
            <person name="Wu L."/>
            <person name="Ma J."/>
        </authorList>
    </citation>
    <scope>NUCLEOTIDE SEQUENCE [LARGE SCALE GENOMIC DNA]</scope>
    <source>
        <strain evidence="3">JCM 11496</strain>
    </source>
</reference>
<gene>
    <name evidence="2" type="ORF">ACFSFX_09350</name>
</gene>
<evidence type="ECO:0000313" key="3">
    <source>
        <dbReference type="Proteomes" id="UP001597307"/>
    </source>
</evidence>
<feature type="region of interest" description="Disordered" evidence="1">
    <location>
        <begin position="77"/>
        <end position="98"/>
    </location>
</feature>
<accession>A0ABW4Q803</accession>
<organism evidence="2 3">
    <name type="scientific">Arthrobacter flavus</name>
    <dbReference type="NCBI Taxonomy" id="95172"/>
    <lineage>
        <taxon>Bacteria</taxon>
        <taxon>Bacillati</taxon>
        <taxon>Actinomycetota</taxon>
        <taxon>Actinomycetes</taxon>
        <taxon>Micrococcales</taxon>
        <taxon>Micrococcaceae</taxon>
        <taxon>Arthrobacter</taxon>
    </lineage>
</organism>
<dbReference type="EMBL" id="JBHUGA010000030">
    <property type="protein sequence ID" value="MFD1846802.1"/>
    <property type="molecule type" value="Genomic_DNA"/>
</dbReference>
<evidence type="ECO:0000313" key="2">
    <source>
        <dbReference type="EMBL" id="MFD1846802.1"/>
    </source>
</evidence>
<proteinExistence type="predicted"/>
<dbReference type="Proteomes" id="UP001597307">
    <property type="component" value="Unassembled WGS sequence"/>
</dbReference>
<protein>
    <submittedName>
        <fullName evidence="2">Uncharacterized protein</fullName>
    </submittedName>
</protein>